<dbReference type="Proteomes" id="UP000232323">
    <property type="component" value="Unassembled WGS sequence"/>
</dbReference>
<keyword evidence="2" id="KW-0433">Leucine-rich repeat</keyword>
<dbReference type="OrthoDB" id="513182at2759"/>
<evidence type="ECO:0000256" key="4">
    <source>
        <dbReference type="SAM" id="Phobius"/>
    </source>
</evidence>
<sequence length="503" mass="51070">MSSPDIEKAGLISGGNKKDSEQKARCTNITLGLVFVGLFVFLVAMAATYGTKPLLVPSPPPPLPPPSPPPPPAPKPPSPPPVPPTPPSPFPPSPSPSPPPTPPPLPTSPRPPPSPPTPPAPPTPPSPPTPPPAPPSPPSPSPFPYPSPPPAPPSPPTPSPPTPSPPPASLSQGALLLQVRTSLGDPPALAAWNTTTGTNPCLWTPCVRCNAEVVVGLVCPVNTVLGNNILLPSSLSALTTLQTVTLQGAGFTGPLPAAWSTLTQLSALTLNYNNLTGSIPASWTAISSTLTIVSLVKNTLMCGAYPSGFSPPVTIRAVSTGLGIPCASPPPSPFPPPSPIPPPSPPSASSSLLTLKDATDALEWASSGLNWTSPSPCPNLWTGVTCTNGLPTSVNLADNFFSLSSTSPNLPGNLGYVTSLQSLNLTNNLYSSTLPASWSMLSALTYLDLSGSNNMMGSVPPSWGTGMTAMSSTQGAMIKLAGPICGTLPSNLNISAPNYVASC</sequence>
<evidence type="ECO:0000256" key="2">
    <source>
        <dbReference type="ARBA" id="ARBA00022614"/>
    </source>
</evidence>
<evidence type="ECO:0000256" key="1">
    <source>
        <dbReference type="ARBA" id="ARBA00004430"/>
    </source>
</evidence>
<evidence type="ECO:0000313" key="6">
    <source>
        <dbReference type="EMBL" id="GAX75266.1"/>
    </source>
</evidence>
<keyword evidence="4" id="KW-1133">Transmembrane helix</keyword>
<feature type="region of interest" description="Disordered" evidence="3">
    <location>
        <begin position="1"/>
        <end position="22"/>
    </location>
</feature>
<keyword evidence="4" id="KW-0472">Membrane</keyword>
<feature type="compositionally biased region" description="Pro residues" evidence="3">
    <location>
        <begin position="328"/>
        <end position="346"/>
    </location>
</feature>
<feature type="region of interest" description="Disordered" evidence="3">
    <location>
        <begin position="328"/>
        <end position="351"/>
    </location>
</feature>
<reference evidence="6 7" key="1">
    <citation type="submission" date="2017-08" db="EMBL/GenBank/DDBJ databases">
        <title>Acidophilic green algal genome provides insights into adaptation to an acidic environment.</title>
        <authorList>
            <person name="Hirooka S."/>
            <person name="Hirose Y."/>
            <person name="Kanesaki Y."/>
            <person name="Higuchi S."/>
            <person name="Fujiwara T."/>
            <person name="Onuma R."/>
            <person name="Era A."/>
            <person name="Ohbayashi R."/>
            <person name="Uzuka A."/>
            <person name="Nozaki H."/>
            <person name="Yoshikawa H."/>
            <person name="Miyagishima S.Y."/>
        </authorList>
    </citation>
    <scope>NUCLEOTIDE SEQUENCE [LARGE SCALE GENOMIC DNA]</scope>
    <source>
        <strain evidence="6 7">NIES-2499</strain>
    </source>
</reference>
<dbReference type="Pfam" id="PF08263">
    <property type="entry name" value="LRRNT_2"/>
    <property type="match status" value="2"/>
</dbReference>
<feature type="domain" description="Leucine-rich repeat-containing N-terminal plant-type" evidence="5">
    <location>
        <begin position="351"/>
        <end position="387"/>
    </location>
</feature>
<proteinExistence type="predicted"/>
<dbReference type="AlphaFoldDB" id="A0A250WWW4"/>
<protein>
    <recommendedName>
        <fullName evidence="5">Leucine-rich repeat-containing N-terminal plant-type domain-containing protein</fullName>
    </recommendedName>
</protein>
<dbReference type="InterPro" id="IPR046959">
    <property type="entry name" value="PRK1-6/SRF4-like"/>
</dbReference>
<keyword evidence="4" id="KW-0812">Transmembrane</keyword>
<dbReference type="PANTHER" id="PTHR48007">
    <property type="entry name" value="LEUCINE-RICH REPEAT RECEPTOR-LIKE PROTEIN KINASE PXC1"/>
    <property type="match status" value="1"/>
</dbReference>
<organism evidence="6 7">
    <name type="scientific">Chlamydomonas eustigma</name>
    <dbReference type="NCBI Taxonomy" id="1157962"/>
    <lineage>
        <taxon>Eukaryota</taxon>
        <taxon>Viridiplantae</taxon>
        <taxon>Chlorophyta</taxon>
        <taxon>core chlorophytes</taxon>
        <taxon>Chlorophyceae</taxon>
        <taxon>CS clade</taxon>
        <taxon>Chlamydomonadales</taxon>
        <taxon>Chlamydomonadaceae</taxon>
        <taxon>Chlamydomonas</taxon>
    </lineage>
</organism>
<evidence type="ECO:0000313" key="7">
    <source>
        <dbReference type="Proteomes" id="UP000232323"/>
    </source>
</evidence>
<name>A0A250WWW4_9CHLO</name>
<comment type="caution">
    <text evidence="6">The sequence shown here is derived from an EMBL/GenBank/DDBJ whole genome shotgun (WGS) entry which is preliminary data.</text>
</comment>
<gene>
    <name evidence="6" type="ORF">CEUSTIGMA_g2711.t1</name>
</gene>
<dbReference type="GO" id="GO:0005930">
    <property type="term" value="C:axoneme"/>
    <property type="evidence" value="ECO:0007669"/>
    <property type="project" value="UniProtKB-SubCell"/>
</dbReference>
<dbReference type="PANTHER" id="PTHR48007:SF24">
    <property type="entry name" value="PROTEIN KINASE DOMAIN-CONTAINING PROTEIN"/>
    <property type="match status" value="1"/>
</dbReference>
<accession>A0A250WWW4</accession>
<feature type="domain" description="Leucine-rich repeat-containing N-terminal plant-type" evidence="5">
    <location>
        <begin position="171"/>
        <end position="210"/>
    </location>
</feature>
<dbReference type="SUPFAM" id="SSF52047">
    <property type="entry name" value="RNI-like"/>
    <property type="match status" value="1"/>
</dbReference>
<feature type="transmembrane region" description="Helical" evidence="4">
    <location>
        <begin position="26"/>
        <end position="49"/>
    </location>
</feature>
<dbReference type="PRINTS" id="PR01217">
    <property type="entry name" value="PRICHEXTENSN"/>
</dbReference>
<feature type="region of interest" description="Disordered" evidence="3">
    <location>
        <begin position="55"/>
        <end position="170"/>
    </location>
</feature>
<keyword evidence="7" id="KW-1185">Reference proteome</keyword>
<dbReference type="InterPro" id="IPR032675">
    <property type="entry name" value="LRR_dom_sf"/>
</dbReference>
<dbReference type="Gene3D" id="3.80.10.10">
    <property type="entry name" value="Ribonuclease Inhibitor"/>
    <property type="match status" value="2"/>
</dbReference>
<feature type="compositionally biased region" description="Pro residues" evidence="3">
    <location>
        <begin position="56"/>
        <end position="168"/>
    </location>
</feature>
<comment type="subcellular location">
    <subcellularLocation>
        <location evidence="1">Cytoplasm</location>
        <location evidence="1">Cytoskeleton</location>
        <location evidence="1">Cilium axoneme</location>
    </subcellularLocation>
</comment>
<evidence type="ECO:0000256" key="3">
    <source>
        <dbReference type="SAM" id="MobiDB-lite"/>
    </source>
</evidence>
<dbReference type="EMBL" id="BEGY01000011">
    <property type="protein sequence ID" value="GAX75266.1"/>
    <property type="molecule type" value="Genomic_DNA"/>
</dbReference>
<evidence type="ECO:0000259" key="5">
    <source>
        <dbReference type="Pfam" id="PF08263"/>
    </source>
</evidence>
<dbReference type="InterPro" id="IPR013210">
    <property type="entry name" value="LRR_N_plant-typ"/>
</dbReference>